<evidence type="ECO:0000313" key="2">
    <source>
        <dbReference type="EMBL" id="KAG8226162.1"/>
    </source>
</evidence>
<evidence type="ECO:0000313" key="3">
    <source>
        <dbReference type="Proteomes" id="UP000792457"/>
    </source>
</evidence>
<accession>A0A8K0NY94</accession>
<dbReference type="EMBL" id="KZ308270">
    <property type="protein sequence ID" value="KAG8226162.1"/>
    <property type="molecule type" value="Genomic_DNA"/>
</dbReference>
<dbReference type="PROSITE" id="PS50878">
    <property type="entry name" value="RT_POL"/>
    <property type="match status" value="1"/>
</dbReference>
<reference evidence="2" key="1">
    <citation type="submission" date="2013-04" db="EMBL/GenBank/DDBJ databases">
        <authorList>
            <person name="Qu J."/>
            <person name="Murali S.C."/>
            <person name="Bandaranaike D."/>
            <person name="Bellair M."/>
            <person name="Blankenburg K."/>
            <person name="Chao H."/>
            <person name="Dinh H."/>
            <person name="Doddapaneni H."/>
            <person name="Downs B."/>
            <person name="Dugan-Rocha S."/>
            <person name="Elkadiri S."/>
            <person name="Gnanaolivu R.D."/>
            <person name="Hernandez B."/>
            <person name="Javaid M."/>
            <person name="Jayaseelan J.C."/>
            <person name="Lee S."/>
            <person name="Li M."/>
            <person name="Ming W."/>
            <person name="Munidasa M."/>
            <person name="Muniz J."/>
            <person name="Nguyen L."/>
            <person name="Ongeri F."/>
            <person name="Osuji N."/>
            <person name="Pu L.-L."/>
            <person name="Puazo M."/>
            <person name="Qu C."/>
            <person name="Quiroz J."/>
            <person name="Raj R."/>
            <person name="Weissenberger G."/>
            <person name="Xin Y."/>
            <person name="Zou X."/>
            <person name="Han Y."/>
            <person name="Richards S."/>
            <person name="Worley K."/>
            <person name="Muzny D."/>
            <person name="Gibbs R."/>
        </authorList>
    </citation>
    <scope>NUCLEOTIDE SEQUENCE</scope>
    <source>
        <strain evidence="2">Sampled in the wild</strain>
    </source>
</reference>
<dbReference type="PANTHER" id="PTHR33332">
    <property type="entry name" value="REVERSE TRANSCRIPTASE DOMAIN-CONTAINING PROTEIN"/>
    <property type="match status" value="1"/>
</dbReference>
<reference evidence="2" key="2">
    <citation type="submission" date="2017-10" db="EMBL/GenBank/DDBJ databases">
        <title>Ladona fulva Genome sequencing and assembly.</title>
        <authorList>
            <person name="Murali S."/>
            <person name="Richards S."/>
            <person name="Bandaranaike D."/>
            <person name="Bellair M."/>
            <person name="Blankenburg K."/>
            <person name="Chao H."/>
            <person name="Dinh H."/>
            <person name="Doddapaneni H."/>
            <person name="Dugan-Rocha S."/>
            <person name="Elkadiri S."/>
            <person name="Gnanaolivu R."/>
            <person name="Hernandez B."/>
            <person name="Skinner E."/>
            <person name="Javaid M."/>
            <person name="Lee S."/>
            <person name="Li M."/>
            <person name="Ming W."/>
            <person name="Munidasa M."/>
            <person name="Muniz J."/>
            <person name="Nguyen L."/>
            <person name="Hughes D."/>
            <person name="Osuji N."/>
            <person name="Pu L.-L."/>
            <person name="Puazo M."/>
            <person name="Qu C."/>
            <person name="Quiroz J."/>
            <person name="Raj R."/>
            <person name="Weissenberger G."/>
            <person name="Xin Y."/>
            <person name="Zou X."/>
            <person name="Han Y."/>
            <person name="Worley K."/>
            <person name="Muzny D."/>
            <person name="Gibbs R."/>
        </authorList>
    </citation>
    <scope>NUCLEOTIDE SEQUENCE</scope>
    <source>
        <strain evidence="2">Sampled in the wild</strain>
    </source>
</reference>
<protein>
    <recommendedName>
        <fullName evidence="1">Reverse transcriptase domain-containing protein</fullName>
    </recommendedName>
</protein>
<dbReference type="InterPro" id="IPR000477">
    <property type="entry name" value="RT_dom"/>
</dbReference>
<gene>
    <name evidence="2" type="ORF">J437_LFUL007399</name>
</gene>
<dbReference type="GO" id="GO:0071897">
    <property type="term" value="P:DNA biosynthetic process"/>
    <property type="evidence" value="ECO:0007669"/>
    <property type="project" value="UniProtKB-ARBA"/>
</dbReference>
<dbReference type="OrthoDB" id="7696036at2759"/>
<sequence length="249" mass="28988">MISAELIKQGWEILKVPLVKLFNSCRMWGGRWVQLEEGDWVNGKRVNRGCPQGSVLGPQLWKIVFDELIEMMEERHGKSIEMIAYADDGVILIGANSRREIEEKASFVIRDLMEWCGMAKMKLSKEKTVGMMLKGKLDSGRLPRVFLEERKICIVNKVKYLGILLTRNMGIEKHIQEVADKGRKKMGKYFGLIRKLKIPYKVTMMIYKGVYESIMTYAVWAWYKIMRKAELRKVNSEQRKVLLAMIKGY</sequence>
<comment type="caution">
    <text evidence="2">The sequence shown here is derived from an EMBL/GenBank/DDBJ whole genome shotgun (WGS) entry which is preliminary data.</text>
</comment>
<evidence type="ECO:0000259" key="1">
    <source>
        <dbReference type="PROSITE" id="PS50878"/>
    </source>
</evidence>
<dbReference type="SUPFAM" id="SSF56672">
    <property type="entry name" value="DNA/RNA polymerases"/>
    <property type="match status" value="1"/>
</dbReference>
<proteinExistence type="predicted"/>
<dbReference type="Pfam" id="PF00078">
    <property type="entry name" value="RVT_1"/>
    <property type="match status" value="1"/>
</dbReference>
<dbReference type="Proteomes" id="UP000792457">
    <property type="component" value="Unassembled WGS sequence"/>
</dbReference>
<organism evidence="2 3">
    <name type="scientific">Ladona fulva</name>
    <name type="common">Scarce chaser dragonfly</name>
    <name type="synonym">Libellula fulva</name>
    <dbReference type="NCBI Taxonomy" id="123851"/>
    <lineage>
        <taxon>Eukaryota</taxon>
        <taxon>Metazoa</taxon>
        <taxon>Ecdysozoa</taxon>
        <taxon>Arthropoda</taxon>
        <taxon>Hexapoda</taxon>
        <taxon>Insecta</taxon>
        <taxon>Pterygota</taxon>
        <taxon>Palaeoptera</taxon>
        <taxon>Odonata</taxon>
        <taxon>Epiprocta</taxon>
        <taxon>Anisoptera</taxon>
        <taxon>Libelluloidea</taxon>
        <taxon>Libellulidae</taxon>
        <taxon>Ladona</taxon>
    </lineage>
</organism>
<feature type="domain" description="Reverse transcriptase" evidence="1">
    <location>
        <begin position="1"/>
        <end position="165"/>
    </location>
</feature>
<dbReference type="InterPro" id="IPR043502">
    <property type="entry name" value="DNA/RNA_pol_sf"/>
</dbReference>
<dbReference type="AlphaFoldDB" id="A0A8K0NY94"/>
<name>A0A8K0NY94_LADFU</name>
<keyword evidence="3" id="KW-1185">Reference proteome</keyword>